<dbReference type="PROSITE" id="PS51257">
    <property type="entry name" value="PROKAR_LIPOPROTEIN"/>
    <property type="match status" value="1"/>
</dbReference>
<dbReference type="Proteomes" id="UP000813018">
    <property type="component" value="Unassembled WGS sequence"/>
</dbReference>
<keyword evidence="3" id="KW-1185">Reference proteome</keyword>
<evidence type="ECO:0000256" key="1">
    <source>
        <dbReference type="SAM" id="SignalP"/>
    </source>
</evidence>
<keyword evidence="1" id="KW-0732">Signal</keyword>
<accession>A0ABS7CQI1</accession>
<proteinExistence type="predicted"/>
<dbReference type="EMBL" id="JAHYXK010000002">
    <property type="protein sequence ID" value="MBW7466098.1"/>
    <property type="molecule type" value="Genomic_DNA"/>
</dbReference>
<dbReference type="RefSeq" id="WP_219875983.1">
    <property type="nucleotide sequence ID" value="NZ_JAHYXK010000002.1"/>
</dbReference>
<reference evidence="2 3" key="1">
    <citation type="journal article" date="2016" name="Int. J. Syst. Evol. Microbiol.">
        <title>Pontibacter aydingkolensis sp. nov., isolated from soil of a salt lake.</title>
        <authorList>
            <person name="Osman G."/>
            <person name="Zhang T."/>
            <person name="Lou K."/>
            <person name="Gao Y."/>
            <person name="Chang W."/>
            <person name="Lin Q."/>
            <person name="Yang H.M."/>
            <person name="Huo X.D."/>
            <person name="Wang N."/>
        </authorList>
    </citation>
    <scope>NUCLEOTIDE SEQUENCE [LARGE SCALE GENOMIC DNA]</scope>
    <source>
        <strain evidence="2 3">KACC 19255</strain>
    </source>
</reference>
<feature type="signal peptide" evidence="1">
    <location>
        <begin position="1"/>
        <end position="20"/>
    </location>
</feature>
<comment type="caution">
    <text evidence="2">The sequence shown here is derived from an EMBL/GenBank/DDBJ whole genome shotgun (WGS) entry which is preliminary data.</text>
</comment>
<name>A0ABS7CQI1_9BACT</name>
<organism evidence="2 3">
    <name type="scientific">Pontibacter aydingkolensis</name>
    <dbReference type="NCBI Taxonomy" id="1911536"/>
    <lineage>
        <taxon>Bacteria</taxon>
        <taxon>Pseudomonadati</taxon>
        <taxon>Bacteroidota</taxon>
        <taxon>Cytophagia</taxon>
        <taxon>Cytophagales</taxon>
        <taxon>Hymenobacteraceae</taxon>
        <taxon>Pontibacter</taxon>
    </lineage>
</organism>
<protein>
    <recommendedName>
        <fullName evidence="4">Lipoprotein</fullName>
    </recommendedName>
</protein>
<feature type="chain" id="PRO_5047409300" description="Lipoprotein" evidence="1">
    <location>
        <begin position="21"/>
        <end position="274"/>
    </location>
</feature>
<evidence type="ECO:0000313" key="2">
    <source>
        <dbReference type="EMBL" id="MBW7466098.1"/>
    </source>
</evidence>
<sequence>MKNNLLSLLMLLLGSTLTFTACQREDESQAAIEAESAEDNALTEGEFTSVDAYVEDASAAEPLLAGNMALAESLPACATSSYNRDTRTLTIDFGTTNCTCRDGLNRRGKIIAVFDGKYGEVGSSVTITPQNYFVNDNQLTGTKVKTYLGNRKISVVVTGASLTTPRGTATWQANRIIEKIAGYDTPRISDDVWLITGEASGVNRRGVAYTAVIEQPLKKVLAPGCARNFVAGVLTITNERGGILSLNYDPVGGEPCDKIAEVTVNGRKKIIQLR</sequence>
<evidence type="ECO:0000313" key="3">
    <source>
        <dbReference type="Proteomes" id="UP000813018"/>
    </source>
</evidence>
<evidence type="ECO:0008006" key="4">
    <source>
        <dbReference type="Google" id="ProtNLM"/>
    </source>
</evidence>
<gene>
    <name evidence="2" type="ORF">K0O23_03390</name>
</gene>